<evidence type="ECO:0000313" key="2">
    <source>
        <dbReference type="Proteomes" id="UP000092321"/>
    </source>
</evidence>
<organism evidence="1 2">
    <name type="scientific">Hanseniaspora valbyensis NRRL Y-1626</name>
    <dbReference type="NCBI Taxonomy" id="766949"/>
    <lineage>
        <taxon>Eukaryota</taxon>
        <taxon>Fungi</taxon>
        <taxon>Dikarya</taxon>
        <taxon>Ascomycota</taxon>
        <taxon>Saccharomycotina</taxon>
        <taxon>Saccharomycetes</taxon>
        <taxon>Saccharomycodales</taxon>
        <taxon>Saccharomycodaceae</taxon>
        <taxon>Hanseniaspora</taxon>
    </lineage>
</organism>
<dbReference type="Proteomes" id="UP000092321">
    <property type="component" value="Unassembled WGS sequence"/>
</dbReference>
<dbReference type="EMBL" id="LXPE01000006">
    <property type="protein sequence ID" value="OBA27945.1"/>
    <property type="molecule type" value="Genomic_DNA"/>
</dbReference>
<accession>A0A1B7TH06</accession>
<name>A0A1B7TH06_9ASCO</name>
<evidence type="ECO:0000313" key="1">
    <source>
        <dbReference type="EMBL" id="OBA27945.1"/>
    </source>
</evidence>
<gene>
    <name evidence="1" type="ORF">HANVADRAFT_22738</name>
</gene>
<dbReference type="GO" id="GO:0005739">
    <property type="term" value="C:mitochondrion"/>
    <property type="evidence" value="ECO:0007669"/>
    <property type="project" value="GOC"/>
</dbReference>
<dbReference type="InterPro" id="IPR019182">
    <property type="entry name" value="Cytochrome_b-c1_su10_fun"/>
</dbReference>
<proteinExistence type="predicted"/>
<protein>
    <recommendedName>
        <fullName evidence="3">Cytochrome b-c1 complex subunit 10</fullName>
    </recommendedName>
</protein>
<dbReference type="GO" id="GO:0006122">
    <property type="term" value="P:mitochondrial electron transport, ubiquinol to cytochrome c"/>
    <property type="evidence" value="ECO:0007669"/>
    <property type="project" value="InterPro"/>
</dbReference>
<sequence>MVSYISSITSKTVPRLTSKITLPVVKSYLPNYLLWGGAWVFGVGTFTEGWPLFQETFYKNIPVFGKHWDPVLDPEDFPN</sequence>
<dbReference type="AlphaFoldDB" id="A0A1B7TH06"/>
<comment type="caution">
    <text evidence="1">The sequence shown here is derived from an EMBL/GenBank/DDBJ whole genome shotgun (WGS) entry which is preliminary data.</text>
</comment>
<dbReference type="OrthoDB" id="2391627at2759"/>
<keyword evidence="2" id="KW-1185">Reference proteome</keyword>
<reference evidence="2" key="1">
    <citation type="journal article" date="2016" name="Proc. Natl. Acad. Sci. U.S.A.">
        <title>Comparative genomics of biotechnologically important yeasts.</title>
        <authorList>
            <person name="Riley R."/>
            <person name="Haridas S."/>
            <person name="Wolfe K.H."/>
            <person name="Lopes M.R."/>
            <person name="Hittinger C.T."/>
            <person name="Goeker M."/>
            <person name="Salamov A.A."/>
            <person name="Wisecaver J.H."/>
            <person name="Long T.M."/>
            <person name="Calvey C.H."/>
            <person name="Aerts A.L."/>
            <person name="Barry K.W."/>
            <person name="Choi C."/>
            <person name="Clum A."/>
            <person name="Coughlan A.Y."/>
            <person name="Deshpande S."/>
            <person name="Douglass A.P."/>
            <person name="Hanson S.J."/>
            <person name="Klenk H.-P."/>
            <person name="LaButti K.M."/>
            <person name="Lapidus A."/>
            <person name="Lindquist E.A."/>
            <person name="Lipzen A.M."/>
            <person name="Meier-Kolthoff J.P."/>
            <person name="Ohm R.A."/>
            <person name="Otillar R.P."/>
            <person name="Pangilinan J.L."/>
            <person name="Peng Y."/>
            <person name="Rokas A."/>
            <person name="Rosa C.A."/>
            <person name="Scheuner C."/>
            <person name="Sibirny A.A."/>
            <person name="Slot J.C."/>
            <person name="Stielow J.B."/>
            <person name="Sun H."/>
            <person name="Kurtzman C.P."/>
            <person name="Blackwell M."/>
            <person name="Grigoriev I.V."/>
            <person name="Jeffries T.W."/>
        </authorList>
    </citation>
    <scope>NUCLEOTIDE SEQUENCE [LARGE SCALE GENOMIC DNA]</scope>
    <source>
        <strain evidence="2">NRRL Y-1626</strain>
    </source>
</reference>
<dbReference type="Pfam" id="PF09796">
    <property type="entry name" value="QCR10"/>
    <property type="match status" value="1"/>
</dbReference>
<dbReference type="PANTHER" id="PTHR28254:SF1">
    <property type="entry name" value="CYTOCHROME B-C1 COMPLEX SUBUNIT 10, MITOCHONDRIAL"/>
    <property type="match status" value="1"/>
</dbReference>
<dbReference type="PANTHER" id="PTHR28254">
    <property type="entry name" value="CYTOCHROME B-C1 COMPLEX SUBUNIT 10"/>
    <property type="match status" value="1"/>
</dbReference>
<evidence type="ECO:0008006" key="3">
    <source>
        <dbReference type="Google" id="ProtNLM"/>
    </source>
</evidence>